<reference evidence="2" key="1">
    <citation type="submission" date="2016-10" db="EMBL/GenBank/DDBJ databases">
        <authorList>
            <person name="Varghese N."/>
            <person name="Submissions S."/>
        </authorList>
    </citation>
    <scope>NUCLEOTIDE SEQUENCE [LARGE SCALE GENOMIC DNA]</scope>
    <source>
        <strain evidence="2">930I</strain>
    </source>
</reference>
<accession>A0A1G8GQB4</accession>
<evidence type="ECO:0000313" key="2">
    <source>
        <dbReference type="Proteomes" id="UP000217076"/>
    </source>
</evidence>
<evidence type="ECO:0000313" key="1">
    <source>
        <dbReference type="EMBL" id="SDH96582.1"/>
    </source>
</evidence>
<name>A0A1G8GQB4_9PROT</name>
<dbReference type="Proteomes" id="UP000217076">
    <property type="component" value="Unassembled WGS sequence"/>
</dbReference>
<sequence length="112" mass="13297">MWDNHLLAPRVDWSSSSDQSLIMGFLLGFRVRRAFFCFRRDQMLYECPFCRCVFVRPLAYRDLDRRAYGAFWLESLPSHEGLERTTQIPRHVLEEALSETKKRNTAGWPPKD</sequence>
<protein>
    <submittedName>
        <fullName evidence="1">Uncharacterized protein</fullName>
    </submittedName>
</protein>
<keyword evidence="2" id="KW-1185">Reference proteome</keyword>
<dbReference type="STRING" id="83401.SAMN05421742_1372"/>
<organism evidence="1 2">
    <name type="scientific">Roseospirillum parvum</name>
    <dbReference type="NCBI Taxonomy" id="83401"/>
    <lineage>
        <taxon>Bacteria</taxon>
        <taxon>Pseudomonadati</taxon>
        <taxon>Pseudomonadota</taxon>
        <taxon>Alphaproteobacteria</taxon>
        <taxon>Rhodospirillales</taxon>
        <taxon>Rhodospirillaceae</taxon>
        <taxon>Roseospirillum</taxon>
    </lineage>
</organism>
<dbReference type="AlphaFoldDB" id="A0A1G8GQB4"/>
<dbReference type="EMBL" id="FNCV01000037">
    <property type="protein sequence ID" value="SDH96582.1"/>
    <property type="molecule type" value="Genomic_DNA"/>
</dbReference>
<gene>
    <name evidence="1" type="ORF">SAMN05421742_1372</name>
</gene>
<proteinExistence type="predicted"/>